<comment type="similarity">
    <text evidence="4">Belongs to the LptA family.</text>
</comment>
<dbReference type="GO" id="GO:0017089">
    <property type="term" value="F:glycolipid transfer activity"/>
    <property type="evidence" value="ECO:0007669"/>
    <property type="project" value="TreeGrafter"/>
</dbReference>
<keyword evidence="3 4" id="KW-0574">Periplasm</keyword>
<dbReference type="KEGG" id="asy:AUT07_00432"/>
<evidence type="ECO:0000313" key="7">
    <source>
        <dbReference type="Proteomes" id="UP000069926"/>
    </source>
</evidence>
<evidence type="ECO:0000313" key="6">
    <source>
        <dbReference type="EMBL" id="AMA65004.1"/>
    </source>
</evidence>
<name>A0A0X9VEH3_9GAMM</name>
<sequence>MLKLITKYQIIKKSKRNANNKIILLIKKYIKLMVISLILVLSSPTLALKYDTKQPIQINSVKQSLDLEKNVIIFTKNVFIKQGSLNIRADKVVVTRQKKNTKKIVIEAYGTPIFFYQLQNDDKLIKGHSNKIRYEMENEIIILKGNAYLKQLDNNITADKITYLIKTNKIEALSDKGNRVTTILLPYQLQEKILIQK</sequence>
<protein>
    <recommendedName>
        <fullName evidence="4">Lipopolysaccharide export system protein LptA</fullName>
    </recommendedName>
</protein>
<keyword evidence="1 4" id="KW-0813">Transport</keyword>
<dbReference type="InterPro" id="IPR005653">
    <property type="entry name" value="OstA-like_N"/>
</dbReference>
<dbReference type="AlphaFoldDB" id="A0A0X9VEH3"/>
<dbReference type="Gene3D" id="2.60.450.10">
    <property type="entry name" value="Lipopolysaccharide (LPS) transport protein A like domain"/>
    <property type="match status" value="1"/>
</dbReference>
<evidence type="ECO:0000259" key="5">
    <source>
        <dbReference type="Pfam" id="PF03968"/>
    </source>
</evidence>
<dbReference type="GO" id="GO:0009279">
    <property type="term" value="C:cell outer membrane"/>
    <property type="evidence" value="ECO:0007669"/>
    <property type="project" value="TreeGrafter"/>
</dbReference>
<dbReference type="InterPro" id="IPR014340">
    <property type="entry name" value="LptA"/>
</dbReference>
<keyword evidence="2" id="KW-0732">Signal</keyword>
<dbReference type="GO" id="GO:0043165">
    <property type="term" value="P:Gram-negative-bacterium-type cell outer membrane assembly"/>
    <property type="evidence" value="ECO:0007669"/>
    <property type="project" value="UniProtKB-UniRule"/>
</dbReference>
<dbReference type="EMBL" id="CP013920">
    <property type="protein sequence ID" value="AMA65004.1"/>
    <property type="molecule type" value="Genomic_DNA"/>
</dbReference>
<dbReference type="GO" id="GO:0015920">
    <property type="term" value="P:lipopolysaccharide transport"/>
    <property type="evidence" value="ECO:0007669"/>
    <property type="project" value="UniProtKB-UniRule"/>
</dbReference>
<accession>A0A0X9VEH3</accession>
<dbReference type="InterPro" id="IPR052037">
    <property type="entry name" value="LPS_export_LptA"/>
</dbReference>
<comment type="subunit">
    <text evidence="4">Component of the lipopolysaccharide transport and assembly complex.</text>
</comment>
<dbReference type="STRING" id="634113.AUT07_00432"/>
<comment type="function">
    <text evidence="4">Involved in the assembly of lipopolysaccharide (LPS). Required for the translocation of LPS from the inner membrane to the outer membrane. May form a bridge between the inner membrane and the outer membrane, via interactions with LptC and LptD, thereby facilitating LPS transfer across the periplasm.</text>
</comment>
<dbReference type="Pfam" id="PF03968">
    <property type="entry name" value="LptD_N"/>
    <property type="match status" value="1"/>
</dbReference>
<dbReference type="NCBIfam" id="TIGR03002">
    <property type="entry name" value="outer_YhbN_LptA"/>
    <property type="match status" value="1"/>
</dbReference>
<reference evidence="6 7" key="1">
    <citation type="submission" date="2016-01" db="EMBL/GenBank/DDBJ databases">
        <title>Genome sequence of Ca. Arsenophonus lipopteni, the exclusive symbiont of a blood sucking fly Lipoptena cervi (Diptera: Hippoboscidae).</title>
        <authorList>
            <person name="Novakova E."/>
            <person name="Hypsa V."/>
            <person name="Nguyen P."/>
            <person name="Husnik F."/>
            <person name="Darby A.C."/>
        </authorList>
    </citation>
    <scope>NUCLEOTIDE SEQUENCE [LARGE SCALE GENOMIC DNA]</scope>
    <source>
        <strain evidence="6 7">CB</strain>
    </source>
</reference>
<evidence type="ECO:0000256" key="2">
    <source>
        <dbReference type="ARBA" id="ARBA00022729"/>
    </source>
</evidence>
<proteinExistence type="inferred from homology"/>
<dbReference type="GO" id="GO:0001530">
    <property type="term" value="F:lipopolysaccharide binding"/>
    <property type="evidence" value="ECO:0007669"/>
    <property type="project" value="InterPro"/>
</dbReference>
<gene>
    <name evidence="4 6" type="primary">lptA</name>
    <name evidence="6" type="ORF">AUT07_00432</name>
</gene>
<dbReference type="GO" id="GO:0030288">
    <property type="term" value="C:outer membrane-bounded periplasmic space"/>
    <property type="evidence" value="ECO:0007669"/>
    <property type="project" value="TreeGrafter"/>
</dbReference>
<dbReference type="OrthoDB" id="5295619at2"/>
<dbReference type="PATRIC" id="fig|634113.3.peg.416"/>
<evidence type="ECO:0000256" key="3">
    <source>
        <dbReference type="ARBA" id="ARBA00022764"/>
    </source>
</evidence>
<dbReference type="PANTHER" id="PTHR36504:SF1">
    <property type="entry name" value="LIPOPOLYSACCHARIDE EXPORT SYSTEM PROTEIN LPTA"/>
    <property type="match status" value="1"/>
</dbReference>
<dbReference type="PANTHER" id="PTHR36504">
    <property type="entry name" value="LIPOPOLYSACCHARIDE EXPORT SYSTEM PROTEIN LPTA"/>
    <property type="match status" value="1"/>
</dbReference>
<keyword evidence="7" id="KW-1185">Reference proteome</keyword>
<evidence type="ECO:0000256" key="1">
    <source>
        <dbReference type="ARBA" id="ARBA00022448"/>
    </source>
</evidence>
<feature type="domain" description="Organic solvent tolerance-like N-terminal" evidence="5">
    <location>
        <begin position="57"/>
        <end position="168"/>
    </location>
</feature>
<dbReference type="HAMAP" id="MF_01914">
    <property type="entry name" value="LPS_assembly_LptA"/>
    <property type="match status" value="1"/>
</dbReference>
<evidence type="ECO:0000256" key="4">
    <source>
        <dbReference type="HAMAP-Rule" id="MF_01914"/>
    </source>
</evidence>
<dbReference type="Proteomes" id="UP000069926">
    <property type="component" value="Chromosome"/>
</dbReference>
<comment type="subcellular location">
    <subcellularLocation>
        <location evidence="4">Periplasm</location>
    </subcellularLocation>
</comment>
<organism evidence="6 7">
    <name type="scientific">Candidatus Arsenophonus lipoptenae</name>
    <dbReference type="NCBI Taxonomy" id="634113"/>
    <lineage>
        <taxon>Bacteria</taxon>
        <taxon>Pseudomonadati</taxon>
        <taxon>Pseudomonadota</taxon>
        <taxon>Gammaproteobacteria</taxon>
        <taxon>Enterobacterales</taxon>
        <taxon>Morganellaceae</taxon>
        <taxon>Arsenophonus</taxon>
    </lineage>
</organism>